<evidence type="ECO:0000313" key="2">
    <source>
        <dbReference type="Proteomes" id="UP000789366"/>
    </source>
</evidence>
<sequence length="115" mass="13425">MDIDNNEYISDIEYTSDVRQTFDTNTQSDAEEDAKEGMEDICKIIVIRKDKETIYKKKYKHDGGTKNMKLHLWSAYGIFGPDEIQLNPDEKHQLSIAKMFKKVIPHSESKQLELK</sequence>
<organism evidence="1 2">
    <name type="scientific">Cetraspora pellucida</name>
    <dbReference type="NCBI Taxonomy" id="1433469"/>
    <lineage>
        <taxon>Eukaryota</taxon>
        <taxon>Fungi</taxon>
        <taxon>Fungi incertae sedis</taxon>
        <taxon>Mucoromycota</taxon>
        <taxon>Glomeromycotina</taxon>
        <taxon>Glomeromycetes</taxon>
        <taxon>Diversisporales</taxon>
        <taxon>Gigasporaceae</taxon>
        <taxon>Cetraspora</taxon>
    </lineage>
</organism>
<evidence type="ECO:0000313" key="1">
    <source>
        <dbReference type="EMBL" id="CAG8742781.1"/>
    </source>
</evidence>
<reference evidence="1" key="1">
    <citation type="submission" date="2021-06" db="EMBL/GenBank/DDBJ databases">
        <authorList>
            <person name="Kallberg Y."/>
            <person name="Tangrot J."/>
            <person name="Rosling A."/>
        </authorList>
    </citation>
    <scope>NUCLEOTIDE SEQUENCE</scope>
    <source>
        <strain evidence="1">28 12/20/2015</strain>
    </source>
</reference>
<name>A0ACA9QA82_9GLOM</name>
<dbReference type="EMBL" id="CAJVPW010038741">
    <property type="protein sequence ID" value="CAG8742781.1"/>
    <property type="molecule type" value="Genomic_DNA"/>
</dbReference>
<gene>
    <name evidence="1" type="ORF">SPELUC_LOCUS13933</name>
</gene>
<protein>
    <submittedName>
        <fullName evidence="1">538_t:CDS:1</fullName>
    </submittedName>
</protein>
<accession>A0ACA9QA82</accession>
<dbReference type="Proteomes" id="UP000789366">
    <property type="component" value="Unassembled WGS sequence"/>
</dbReference>
<proteinExistence type="predicted"/>
<comment type="caution">
    <text evidence="1">The sequence shown here is derived from an EMBL/GenBank/DDBJ whole genome shotgun (WGS) entry which is preliminary data.</text>
</comment>
<keyword evidence="2" id="KW-1185">Reference proteome</keyword>